<evidence type="ECO:0000313" key="2">
    <source>
        <dbReference type="EMBL" id="MDA0159623.1"/>
    </source>
</evidence>
<evidence type="ECO:0000313" key="3">
    <source>
        <dbReference type="Proteomes" id="UP001149140"/>
    </source>
</evidence>
<proteinExistence type="predicted"/>
<sequence>MRGLLLPILMVLIGIALIIRMAAIGTIIGIVLGVLFIAAGAGRIYLERRA</sequence>
<dbReference type="AlphaFoldDB" id="A0A9X3MTW0"/>
<protein>
    <submittedName>
        <fullName evidence="2">Uncharacterized protein</fullName>
    </submittedName>
</protein>
<reference evidence="2" key="1">
    <citation type="submission" date="2022-10" db="EMBL/GenBank/DDBJ databases">
        <title>The WGS of Solirubrobacter ginsenosidimutans DSM 21036.</title>
        <authorList>
            <person name="Jiang Z."/>
        </authorList>
    </citation>
    <scope>NUCLEOTIDE SEQUENCE</scope>
    <source>
        <strain evidence="2">DSM 21036</strain>
    </source>
</reference>
<name>A0A9X3MTW0_9ACTN</name>
<keyword evidence="3" id="KW-1185">Reference proteome</keyword>
<keyword evidence="1" id="KW-1133">Transmembrane helix</keyword>
<keyword evidence="1" id="KW-0472">Membrane</keyword>
<gene>
    <name evidence="2" type="ORF">OM076_05065</name>
</gene>
<feature type="transmembrane region" description="Helical" evidence="1">
    <location>
        <begin position="6"/>
        <end position="39"/>
    </location>
</feature>
<comment type="caution">
    <text evidence="2">The sequence shown here is derived from an EMBL/GenBank/DDBJ whole genome shotgun (WGS) entry which is preliminary data.</text>
</comment>
<evidence type="ECO:0000256" key="1">
    <source>
        <dbReference type="SAM" id="Phobius"/>
    </source>
</evidence>
<organism evidence="2 3">
    <name type="scientific">Solirubrobacter ginsenosidimutans</name>
    <dbReference type="NCBI Taxonomy" id="490573"/>
    <lineage>
        <taxon>Bacteria</taxon>
        <taxon>Bacillati</taxon>
        <taxon>Actinomycetota</taxon>
        <taxon>Thermoleophilia</taxon>
        <taxon>Solirubrobacterales</taxon>
        <taxon>Solirubrobacteraceae</taxon>
        <taxon>Solirubrobacter</taxon>
    </lineage>
</organism>
<dbReference type="RefSeq" id="WP_270038383.1">
    <property type="nucleotide sequence ID" value="NZ_JAPDOD010000003.1"/>
</dbReference>
<accession>A0A9X3MTW0</accession>
<keyword evidence="1" id="KW-0812">Transmembrane</keyword>
<dbReference type="Proteomes" id="UP001149140">
    <property type="component" value="Unassembled WGS sequence"/>
</dbReference>
<dbReference type="EMBL" id="JAPDOD010000003">
    <property type="protein sequence ID" value="MDA0159623.1"/>
    <property type="molecule type" value="Genomic_DNA"/>
</dbReference>